<accession>A0A3B0VRF7</accession>
<dbReference type="InterPro" id="IPR013656">
    <property type="entry name" value="PAS_4"/>
</dbReference>
<feature type="domain" description="Methyl-accepting transducer" evidence="3">
    <location>
        <begin position="315"/>
        <end position="544"/>
    </location>
</feature>
<feature type="domain" description="PAC" evidence="5">
    <location>
        <begin position="212"/>
        <end position="266"/>
    </location>
</feature>
<sequence length="568" mass="63623">MFCAKEKIENRLLKEQIEELAATQEAFKDFTAVIVFSPDGTILRTNDHFLNLVGYRENEVINQHHSMFLTESDKNSPTYQTFWQKLSEGKLQRGNFMRLKKDGSHCYLHATYFPVKNAQGNVIKIVKLADDVTNDILKEKAKQAKLNAIDRSLGRIEFDISGIILDANQNFLNIVGYELNEIVGQHHAMFTTETYRNSQEYKTFWQRLAEGELFSGRFERIGKGGGKAWLEGNYNPVLNAEGKPVRVIKLVRDVTKDVSEEAILELSATLLNKMSQGDLRGQIDIECHDDWKRLKEAINHANQHLSQSFSKLREQSHLMATTTQKVSQSNLNLSERIQQQAAAIEETTSTIQELTHQIDETAQHSQRSQNITESAVRSVQEGGKSMQESIEAMESIREVSEQITNIVTLIDGIAFQTNLLALNAAVEAARAGEHGRGFAVVAGEVRNLAGRSADAAKEIGQLISQTSERVKLGTEKVQKTAKLLESTKEQVTEVQTLVSEITQKAHEQAQNIKQSANSITEIDHSLQQNAAQVQEDVTLSEQLSALSEQLKTLADQYKTQNTSMPALT</sequence>
<dbReference type="InterPro" id="IPR001610">
    <property type="entry name" value="PAC"/>
</dbReference>
<dbReference type="GO" id="GO:0007165">
    <property type="term" value="P:signal transduction"/>
    <property type="evidence" value="ECO:0007669"/>
    <property type="project" value="InterPro"/>
</dbReference>
<dbReference type="InterPro" id="IPR000014">
    <property type="entry name" value="PAS"/>
</dbReference>
<dbReference type="SMART" id="SM00091">
    <property type="entry name" value="PAS"/>
    <property type="match status" value="2"/>
</dbReference>
<dbReference type="AlphaFoldDB" id="A0A3B0VRF7"/>
<dbReference type="NCBIfam" id="TIGR00229">
    <property type="entry name" value="sensory_box"/>
    <property type="match status" value="2"/>
</dbReference>
<evidence type="ECO:0000256" key="2">
    <source>
        <dbReference type="SAM" id="Coils"/>
    </source>
</evidence>
<proteinExistence type="predicted"/>
<dbReference type="GO" id="GO:0004888">
    <property type="term" value="F:transmembrane signaling receptor activity"/>
    <property type="evidence" value="ECO:0007669"/>
    <property type="project" value="InterPro"/>
</dbReference>
<dbReference type="PROSITE" id="PS50113">
    <property type="entry name" value="PAC"/>
    <property type="match status" value="2"/>
</dbReference>
<keyword evidence="1" id="KW-0145">Chemotaxis</keyword>
<dbReference type="SUPFAM" id="SSF58104">
    <property type="entry name" value="Methyl-accepting chemotaxis protein (MCP) signaling domain"/>
    <property type="match status" value="1"/>
</dbReference>
<dbReference type="Gene3D" id="1.10.287.950">
    <property type="entry name" value="Methyl-accepting chemotaxis protein"/>
    <property type="match status" value="1"/>
</dbReference>
<dbReference type="InterPro" id="IPR051310">
    <property type="entry name" value="MCP_chemotaxis"/>
</dbReference>
<dbReference type="InterPro" id="IPR004090">
    <property type="entry name" value="Chemotax_Me-accpt_rcpt"/>
</dbReference>
<dbReference type="InterPro" id="IPR004089">
    <property type="entry name" value="MCPsignal_dom"/>
</dbReference>
<dbReference type="InterPro" id="IPR035965">
    <property type="entry name" value="PAS-like_dom_sf"/>
</dbReference>
<dbReference type="Gene3D" id="3.30.450.20">
    <property type="entry name" value="PAS domain"/>
    <property type="match status" value="2"/>
</dbReference>
<evidence type="ECO:0000256" key="1">
    <source>
        <dbReference type="ARBA" id="ARBA00022500"/>
    </source>
</evidence>
<keyword evidence="2" id="KW-0175">Coiled coil</keyword>
<dbReference type="PRINTS" id="PR00260">
    <property type="entry name" value="CHEMTRNSDUCR"/>
</dbReference>
<dbReference type="EMBL" id="UOFC01000088">
    <property type="protein sequence ID" value="VAW46175.1"/>
    <property type="molecule type" value="Genomic_DNA"/>
</dbReference>
<evidence type="ECO:0000259" key="4">
    <source>
        <dbReference type="PROSITE" id="PS50112"/>
    </source>
</evidence>
<dbReference type="GO" id="GO:0006935">
    <property type="term" value="P:chemotaxis"/>
    <property type="evidence" value="ECO:0007669"/>
    <property type="project" value="UniProtKB-KW"/>
</dbReference>
<dbReference type="Pfam" id="PF08448">
    <property type="entry name" value="PAS_4"/>
    <property type="match status" value="1"/>
</dbReference>
<dbReference type="Pfam" id="PF13426">
    <property type="entry name" value="PAS_9"/>
    <property type="match status" value="1"/>
</dbReference>
<protein>
    <submittedName>
        <fullName evidence="6">Methyl-accepting chemotaxis sensor/transducer protein</fullName>
    </submittedName>
</protein>
<feature type="domain" description="PAS" evidence="4">
    <location>
        <begin position="159"/>
        <end position="185"/>
    </location>
</feature>
<name>A0A3B0VRF7_9ZZZZ</name>
<dbReference type="InterPro" id="IPR000700">
    <property type="entry name" value="PAS-assoc_C"/>
</dbReference>
<dbReference type="FunFam" id="1.10.287.950:FF:000001">
    <property type="entry name" value="Methyl-accepting chemotaxis sensory transducer"/>
    <property type="match status" value="1"/>
</dbReference>
<dbReference type="SMART" id="SM00086">
    <property type="entry name" value="PAC"/>
    <property type="match status" value="2"/>
</dbReference>
<dbReference type="PROSITE" id="PS50111">
    <property type="entry name" value="CHEMOTAXIS_TRANSDUC_2"/>
    <property type="match status" value="1"/>
</dbReference>
<dbReference type="SMART" id="SM00283">
    <property type="entry name" value="MA"/>
    <property type="match status" value="1"/>
</dbReference>
<evidence type="ECO:0000259" key="3">
    <source>
        <dbReference type="PROSITE" id="PS50111"/>
    </source>
</evidence>
<feature type="coiled-coil region" evidence="2">
    <location>
        <begin position="337"/>
        <end position="364"/>
    </location>
</feature>
<evidence type="ECO:0000259" key="5">
    <source>
        <dbReference type="PROSITE" id="PS50113"/>
    </source>
</evidence>
<dbReference type="SUPFAM" id="SSF55785">
    <property type="entry name" value="PYP-like sensor domain (PAS domain)"/>
    <property type="match status" value="2"/>
</dbReference>
<evidence type="ECO:0000313" key="6">
    <source>
        <dbReference type="EMBL" id="VAW46175.1"/>
    </source>
</evidence>
<dbReference type="PANTHER" id="PTHR43531">
    <property type="entry name" value="PROTEIN ICFG"/>
    <property type="match status" value="1"/>
</dbReference>
<dbReference type="PANTHER" id="PTHR43531:SF11">
    <property type="entry name" value="METHYL-ACCEPTING CHEMOTAXIS PROTEIN 3"/>
    <property type="match status" value="1"/>
</dbReference>
<feature type="domain" description="PAS" evidence="4">
    <location>
        <begin position="33"/>
        <end position="89"/>
    </location>
</feature>
<feature type="domain" description="PAC" evidence="5">
    <location>
        <begin position="92"/>
        <end position="144"/>
    </location>
</feature>
<dbReference type="PROSITE" id="PS50112">
    <property type="entry name" value="PAS"/>
    <property type="match status" value="2"/>
</dbReference>
<dbReference type="GO" id="GO:0016020">
    <property type="term" value="C:membrane"/>
    <property type="evidence" value="ECO:0007669"/>
    <property type="project" value="InterPro"/>
</dbReference>
<gene>
    <name evidence="6" type="ORF">MNBD_GAMMA03-793</name>
</gene>
<reference evidence="6" key="1">
    <citation type="submission" date="2018-06" db="EMBL/GenBank/DDBJ databases">
        <authorList>
            <person name="Zhirakovskaya E."/>
        </authorList>
    </citation>
    <scope>NUCLEOTIDE SEQUENCE</scope>
</reference>
<dbReference type="Pfam" id="PF00015">
    <property type="entry name" value="MCPsignal"/>
    <property type="match status" value="1"/>
</dbReference>
<dbReference type="CDD" id="cd00130">
    <property type="entry name" value="PAS"/>
    <property type="match status" value="2"/>
</dbReference>
<dbReference type="CDD" id="cd11386">
    <property type="entry name" value="MCP_signal"/>
    <property type="match status" value="1"/>
</dbReference>
<organism evidence="6">
    <name type="scientific">hydrothermal vent metagenome</name>
    <dbReference type="NCBI Taxonomy" id="652676"/>
    <lineage>
        <taxon>unclassified sequences</taxon>
        <taxon>metagenomes</taxon>
        <taxon>ecological metagenomes</taxon>
    </lineage>
</organism>